<comment type="catalytic activity">
    <reaction evidence="13">
        <text>NAD(+) + (deoxyribonucleotide)n-3'-hydroxyl + 5'-phospho-(deoxyribonucleotide)m = (deoxyribonucleotide)n+m + AMP + beta-nicotinamide D-nucleotide.</text>
        <dbReference type="EC" id="6.5.1.2"/>
    </reaction>
</comment>
<dbReference type="PANTHER" id="PTHR23389">
    <property type="entry name" value="CHROMOSOME TRANSMISSION FIDELITY FACTOR 18"/>
    <property type="match status" value="1"/>
</dbReference>
<dbReference type="SMART" id="SM00278">
    <property type="entry name" value="HhH1"/>
    <property type="match status" value="3"/>
</dbReference>
<dbReference type="NCBIfam" id="NF005932">
    <property type="entry name" value="PRK07956.1"/>
    <property type="match status" value="1"/>
</dbReference>
<accession>A0A1G2FVT3</accession>
<keyword evidence="11" id="KW-0520">NAD</keyword>
<dbReference type="Gene3D" id="1.10.150.20">
    <property type="entry name" value="5' to 3' exonuclease, C-terminal subdomain"/>
    <property type="match status" value="2"/>
</dbReference>
<proteinExistence type="inferred from homology"/>
<feature type="domain" description="BRCT" evidence="15">
    <location>
        <begin position="383"/>
        <end position="460"/>
    </location>
</feature>
<keyword evidence="8" id="KW-0227">DNA damage</keyword>
<organism evidence="16 17">
    <name type="scientific">Candidatus Ryanbacteria bacterium RIFCSPHIGHO2_01_45_13</name>
    <dbReference type="NCBI Taxonomy" id="1802112"/>
    <lineage>
        <taxon>Bacteria</taxon>
        <taxon>Candidatus Ryaniibacteriota</taxon>
    </lineage>
</organism>
<dbReference type="PANTHER" id="PTHR23389:SF9">
    <property type="entry name" value="DNA LIGASE"/>
    <property type="match status" value="1"/>
</dbReference>
<dbReference type="FunFam" id="1.10.150.20:FF:000006">
    <property type="entry name" value="DNA ligase"/>
    <property type="match status" value="1"/>
</dbReference>
<gene>
    <name evidence="16" type="ORF">A2W41_00480</name>
</gene>
<dbReference type="EMBL" id="MHNI01000020">
    <property type="protein sequence ID" value="OGZ42184.1"/>
    <property type="molecule type" value="Genomic_DNA"/>
</dbReference>
<evidence type="ECO:0000256" key="13">
    <source>
        <dbReference type="ARBA" id="ARBA00034005"/>
    </source>
</evidence>
<evidence type="ECO:0000256" key="3">
    <source>
        <dbReference type="ARBA" id="ARBA00012722"/>
    </source>
</evidence>
<dbReference type="Pfam" id="PF03120">
    <property type="entry name" value="OB_DNA_ligase"/>
    <property type="match status" value="1"/>
</dbReference>
<evidence type="ECO:0000256" key="1">
    <source>
        <dbReference type="ARBA" id="ARBA00001946"/>
    </source>
</evidence>
<dbReference type="FunFam" id="2.40.50.140:FF:000012">
    <property type="entry name" value="DNA ligase"/>
    <property type="match status" value="1"/>
</dbReference>
<dbReference type="Pfam" id="PF00533">
    <property type="entry name" value="BRCT"/>
    <property type="match status" value="1"/>
</dbReference>
<dbReference type="Gene3D" id="2.40.50.140">
    <property type="entry name" value="Nucleic acid-binding proteins"/>
    <property type="match status" value="1"/>
</dbReference>
<dbReference type="CDD" id="cd17748">
    <property type="entry name" value="BRCT_DNA_ligase_like"/>
    <property type="match status" value="1"/>
</dbReference>
<dbReference type="InterPro" id="IPR041663">
    <property type="entry name" value="DisA/LigA_HHH"/>
</dbReference>
<dbReference type="Pfam" id="PF12826">
    <property type="entry name" value="HHH_2"/>
    <property type="match status" value="1"/>
</dbReference>
<evidence type="ECO:0000256" key="7">
    <source>
        <dbReference type="ARBA" id="ARBA00022723"/>
    </source>
</evidence>
<dbReference type="Gene3D" id="3.40.50.10190">
    <property type="entry name" value="BRCT domain"/>
    <property type="match status" value="1"/>
</dbReference>
<protein>
    <recommendedName>
        <fullName evidence="4">DNA ligase</fullName>
        <ecNumber evidence="3">6.5.1.2</ecNumber>
    </recommendedName>
</protein>
<evidence type="ECO:0000259" key="15">
    <source>
        <dbReference type="PROSITE" id="PS50172"/>
    </source>
</evidence>
<dbReference type="InterPro" id="IPR012340">
    <property type="entry name" value="NA-bd_OB-fold"/>
</dbReference>
<dbReference type="GO" id="GO:0005829">
    <property type="term" value="C:cytosol"/>
    <property type="evidence" value="ECO:0007669"/>
    <property type="project" value="TreeGrafter"/>
</dbReference>
<dbReference type="NCBIfam" id="TIGR00575">
    <property type="entry name" value="dnlj"/>
    <property type="match status" value="1"/>
</dbReference>
<dbReference type="GO" id="GO:0003911">
    <property type="term" value="F:DNA ligase (NAD+) activity"/>
    <property type="evidence" value="ECO:0007669"/>
    <property type="project" value="UniProtKB-EC"/>
</dbReference>
<dbReference type="SMART" id="SM00532">
    <property type="entry name" value="LIGANc"/>
    <property type="match status" value="1"/>
</dbReference>
<dbReference type="InterPro" id="IPR036420">
    <property type="entry name" value="BRCT_dom_sf"/>
</dbReference>
<dbReference type="AlphaFoldDB" id="A0A1G2FVT3"/>
<evidence type="ECO:0000256" key="10">
    <source>
        <dbReference type="ARBA" id="ARBA00022842"/>
    </source>
</evidence>
<dbReference type="GO" id="GO:0006281">
    <property type="term" value="P:DNA repair"/>
    <property type="evidence" value="ECO:0007669"/>
    <property type="project" value="UniProtKB-KW"/>
</dbReference>
<dbReference type="EC" id="6.5.1.2" evidence="3"/>
<evidence type="ECO:0000256" key="12">
    <source>
        <dbReference type="ARBA" id="ARBA00023204"/>
    </source>
</evidence>
<dbReference type="GO" id="GO:0006260">
    <property type="term" value="P:DNA replication"/>
    <property type="evidence" value="ECO:0007669"/>
    <property type="project" value="UniProtKB-KW"/>
</dbReference>
<evidence type="ECO:0000256" key="2">
    <source>
        <dbReference type="ARBA" id="ARBA00004067"/>
    </source>
</evidence>
<evidence type="ECO:0000256" key="4">
    <source>
        <dbReference type="ARBA" id="ARBA00013308"/>
    </source>
</evidence>
<evidence type="ECO:0000256" key="5">
    <source>
        <dbReference type="ARBA" id="ARBA00022598"/>
    </source>
</evidence>
<dbReference type="InterPro" id="IPR004149">
    <property type="entry name" value="Znf_DNAligase_C4"/>
</dbReference>
<dbReference type="InterPro" id="IPR003583">
    <property type="entry name" value="Hlx-hairpin-Hlx_DNA-bd_motif"/>
</dbReference>
<dbReference type="InterPro" id="IPR001679">
    <property type="entry name" value="DNA_ligase"/>
</dbReference>
<evidence type="ECO:0000256" key="8">
    <source>
        <dbReference type="ARBA" id="ARBA00022763"/>
    </source>
</evidence>
<keyword evidence="12" id="KW-0234">DNA repair</keyword>
<dbReference type="InterPro" id="IPR013839">
    <property type="entry name" value="DNAligase_adenylation"/>
</dbReference>
<dbReference type="SUPFAM" id="SSF56091">
    <property type="entry name" value="DNA ligase/mRNA capping enzyme, catalytic domain"/>
    <property type="match status" value="1"/>
</dbReference>
<reference evidence="16 17" key="1">
    <citation type="journal article" date="2016" name="Nat. Commun.">
        <title>Thousands of microbial genomes shed light on interconnected biogeochemical processes in an aquifer system.</title>
        <authorList>
            <person name="Anantharaman K."/>
            <person name="Brown C.T."/>
            <person name="Hug L.A."/>
            <person name="Sharon I."/>
            <person name="Castelle C.J."/>
            <person name="Probst A.J."/>
            <person name="Thomas B.C."/>
            <person name="Singh A."/>
            <person name="Wilkins M.J."/>
            <person name="Karaoz U."/>
            <person name="Brodie E.L."/>
            <person name="Williams K.H."/>
            <person name="Hubbard S.S."/>
            <person name="Banfield J.F."/>
        </authorList>
    </citation>
    <scope>NUCLEOTIDE SEQUENCE [LARGE SCALE GENOMIC DNA]</scope>
</reference>
<comment type="cofactor">
    <cofactor evidence="1">
        <name>Mg(2+)</name>
        <dbReference type="ChEBI" id="CHEBI:18420"/>
    </cofactor>
</comment>
<comment type="similarity">
    <text evidence="14">Belongs to the NAD-dependent DNA ligase family. LigA subfamily.</text>
</comment>
<dbReference type="Gene3D" id="3.30.470.30">
    <property type="entry name" value="DNA ligase/mRNA capping enzyme"/>
    <property type="match status" value="1"/>
</dbReference>
<dbReference type="InterPro" id="IPR001357">
    <property type="entry name" value="BRCT_dom"/>
</dbReference>
<comment type="function">
    <text evidence="2">DNA ligase that catalyzes the formation of phosphodiester linkages between 5'-phosphoryl and 3'-hydroxyl groups in double-stranded DNA using NAD as a coenzyme and as the energy source for the reaction. It is essential for DNA replication and repair of damaged DNA.</text>
</comment>
<dbReference type="SMART" id="SM00292">
    <property type="entry name" value="BRCT"/>
    <property type="match status" value="1"/>
</dbReference>
<dbReference type="PROSITE" id="PS01056">
    <property type="entry name" value="DNA_LIGASE_N2"/>
    <property type="match status" value="1"/>
</dbReference>
<evidence type="ECO:0000256" key="11">
    <source>
        <dbReference type="ARBA" id="ARBA00023027"/>
    </source>
</evidence>
<evidence type="ECO:0000313" key="16">
    <source>
        <dbReference type="EMBL" id="OGZ42184.1"/>
    </source>
</evidence>
<dbReference type="GO" id="GO:0046872">
    <property type="term" value="F:metal ion binding"/>
    <property type="evidence" value="ECO:0007669"/>
    <property type="project" value="UniProtKB-KW"/>
</dbReference>
<keyword evidence="9" id="KW-0862">Zinc</keyword>
<dbReference type="InterPro" id="IPR004150">
    <property type="entry name" value="NAD_DNA_ligase_OB"/>
</dbReference>
<evidence type="ECO:0000313" key="17">
    <source>
        <dbReference type="Proteomes" id="UP000176700"/>
    </source>
</evidence>
<dbReference type="InterPro" id="IPR013840">
    <property type="entry name" value="DNAligase_N"/>
</dbReference>
<dbReference type="PROSITE" id="PS50172">
    <property type="entry name" value="BRCT"/>
    <property type="match status" value="1"/>
</dbReference>
<dbReference type="SUPFAM" id="SSF50249">
    <property type="entry name" value="Nucleic acid-binding proteins"/>
    <property type="match status" value="1"/>
</dbReference>
<dbReference type="SUPFAM" id="SSF52113">
    <property type="entry name" value="BRCT domain"/>
    <property type="match status" value="1"/>
</dbReference>
<feature type="non-terminal residue" evidence="16">
    <location>
        <position position="1"/>
    </location>
</feature>
<dbReference type="InterPro" id="IPR033136">
    <property type="entry name" value="DNA_ligase_CS"/>
</dbReference>
<keyword evidence="6" id="KW-0235">DNA replication</keyword>
<name>A0A1G2FVT3_9BACT</name>
<dbReference type="Pfam" id="PF14520">
    <property type="entry name" value="HHH_5"/>
    <property type="match status" value="1"/>
</dbReference>
<dbReference type="FunFam" id="1.10.150.20:FF:000007">
    <property type="entry name" value="DNA ligase"/>
    <property type="match status" value="1"/>
</dbReference>
<dbReference type="HAMAP" id="MF_01588">
    <property type="entry name" value="DNA_ligase_A"/>
    <property type="match status" value="1"/>
</dbReference>
<dbReference type="Pfam" id="PF01653">
    <property type="entry name" value="DNA_ligase_aden"/>
    <property type="match status" value="1"/>
</dbReference>
<dbReference type="Pfam" id="PF03119">
    <property type="entry name" value="DNA_ligase_ZBD"/>
    <property type="match status" value="1"/>
</dbReference>
<evidence type="ECO:0000256" key="14">
    <source>
        <dbReference type="ARBA" id="ARBA00060881"/>
    </source>
</evidence>
<dbReference type="SUPFAM" id="SSF47781">
    <property type="entry name" value="RuvA domain 2-like"/>
    <property type="match status" value="1"/>
</dbReference>
<dbReference type="GO" id="GO:0003677">
    <property type="term" value="F:DNA binding"/>
    <property type="evidence" value="ECO:0007669"/>
    <property type="project" value="InterPro"/>
</dbReference>
<keyword evidence="10" id="KW-0460">Magnesium</keyword>
<dbReference type="Gene3D" id="6.20.10.30">
    <property type="match status" value="1"/>
</dbReference>
<keyword evidence="7" id="KW-0479">Metal-binding</keyword>
<evidence type="ECO:0000256" key="6">
    <source>
        <dbReference type="ARBA" id="ARBA00022705"/>
    </source>
</evidence>
<dbReference type="Proteomes" id="UP000176700">
    <property type="component" value="Unassembled WGS sequence"/>
</dbReference>
<comment type="caution">
    <text evidence="16">The sequence shown here is derived from an EMBL/GenBank/DDBJ whole genome shotgun (WGS) entry which is preliminary data.</text>
</comment>
<evidence type="ECO:0000256" key="9">
    <source>
        <dbReference type="ARBA" id="ARBA00022833"/>
    </source>
</evidence>
<keyword evidence="5 16" id="KW-0436">Ligase</keyword>
<dbReference type="InterPro" id="IPR010994">
    <property type="entry name" value="RuvA_2-like"/>
</dbReference>
<sequence length="460" mass="49934">AAGSIRQLDPAIAASRELSFFAYALLTDLGQRLHGEEHDLLKDLGFKTDELARMAATKDDVADFYREVAHKRKSLAFDIDGLVISVNDSELYKKLGVVGKAPRGAVALKFAPEEATTIVENIIVQIGRTGAVTPVAVLRPVRISGVTVSRATLHNMDEIGRLGVNIGDTVIVGRAGDVIPDVREVVKELRTGKEKPFHMPTLCPVCGQSLKKGSGGVLIRCMNKECPARHREALYHFVSKKAFDIDGLGPKTINALLDEGLIQDAADLFSLKEGDLVPLERFGEKSASNLREAIDASRRIPLARFIMALGILHVGEETAIDLAHRFRTTEALKKASLDELTAVPNIGEIVAKSIHAFFRDEHSAALMRKLKHAGVTVVSEKGKTGTKLKGKIFVFTGELKTITRDEAKALVRSLGGTASESVSARTDYVVVGDSPGLKHEQAKKFGVSIMDEKEFLKMAK</sequence>